<dbReference type="Proteomes" id="UP001497383">
    <property type="component" value="Chromosome 3"/>
</dbReference>
<protein>
    <recommendedName>
        <fullName evidence="4">Inorganic phosphate transporter PHO86</fullName>
    </recommendedName>
</protein>
<name>A0ABP0ZJM0_9ASCO</name>
<reference evidence="2 3" key="1">
    <citation type="submission" date="2024-03" db="EMBL/GenBank/DDBJ databases">
        <authorList>
            <person name="Brejova B."/>
        </authorList>
    </citation>
    <scope>NUCLEOTIDE SEQUENCE [LARGE SCALE GENOMIC DNA]</scope>
    <source>
        <strain evidence="2 3">CBS 14171</strain>
    </source>
</reference>
<feature type="transmembrane region" description="Helical" evidence="1">
    <location>
        <begin position="100"/>
        <end position="125"/>
    </location>
</feature>
<keyword evidence="1" id="KW-0812">Transmembrane</keyword>
<evidence type="ECO:0000256" key="1">
    <source>
        <dbReference type="SAM" id="Phobius"/>
    </source>
</evidence>
<evidence type="ECO:0000313" key="2">
    <source>
        <dbReference type="EMBL" id="CAK9438336.1"/>
    </source>
</evidence>
<keyword evidence="1" id="KW-0472">Membrane</keyword>
<proteinExistence type="predicted"/>
<sequence length="334" mass="37765">MPVEQKPIDLNKPLDVDAAPTLSKTQLTPDLTKAAIVLQGDKFKQTQAKLTKYILWHPIAISLYTLIVPIVFSRSLWDFIEVSDNVAEFFTLALRNKKDFVFGVISTLPVLAGIFACFGFLAFLLSDELGSVSSKFVERKHCDVIFGFDVRQFANAATGAVNKDSELVIYRDSPIAIGTVRPDSDNSTADEFKVVISGIHIRKVFAKVDFDKMLLEWAVLRSRELYSEFLAKKKSKNQSKTGQIQITVDAYSFDKHFERMLTSSGFTLLSRSSILDPFDSKLSRWQEFLHKFLGISRDTFGLTLTTENDDVELLKENDLLDTEPIDTKKKKKKN</sequence>
<dbReference type="Pfam" id="PF11124">
    <property type="entry name" value="Pho86"/>
    <property type="match status" value="1"/>
</dbReference>
<feature type="transmembrane region" description="Helical" evidence="1">
    <location>
        <begin position="53"/>
        <end position="72"/>
    </location>
</feature>
<dbReference type="GeneID" id="92207756"/>
<dbReference type="InterPro" id="IPR024297">
    <property type="entry name" value="Pho86"/>
</dbReference>
<accession>A0ABP0ZJM0</accession>
<dbReference type="EMBL" id="OZ022407">
    <property type="protein sequence ID" value="CAK9438336.1"/>
    <property type="molecule type" value="Genomic_DNA"/>
</dbReference>
<evidence type="ECO:0008006" key="4">
    <source>
        <dbReference type="Google" id="ProtNLM"/>
    </source>
</evidence>
<keyword evidence="1" id="KW-1133">Transmembrane helix</keyword>
<dbReference type="RefSeq" id="XP_066829498.1">
    <property type="nucleotide sequence ID" value="XM_066972573.1"/>
</dbReference>
<organism evidence="2 3">
    <name type="scientific">Lodderomyces beijingensis</name>
    <dbReference type="NCBI Taxonomy" id="1775926"/>
    <lineage>
        <taxon>Eukaryota</taxon>
        <taxon>Fungi</taxon>
        <taxon>Dikarya</taxon>
        <taxon>Ascomycota</taxon>
        <taxon>Saccharomycotina</taxon>
        <taxon>Pichiomycetes</taxon>
        <taxon>Debaryomycetaceae</taxon>
        <taxon>Candida/Lodderomyces clade</taxon>
        <taxon>Lodderomyces</taxon>
    </lineage>
</organism>
<keyword evidence="3" id="KW-1185">Reference proteome</keyword>
<evidence type="ECO:0000313" key="3">
    <source>
        <dbReference type="Proteomes" id="UP001497383"/>
    </source>
</evidence>
<gene>
    <name evidence="2" type="ORF">LODBEIA_P25600</name>
</gene>